<comment type="function">
    <text evidence="8">Component of the signal recognition particle (SRP) complex, a ribonucleoprotein complex that mediates the cotranslational targeting of secretory and membrane proteins to the endoplasmic reticulum (ER). SRP9 together with SRP14 and the Alu portion of the SRP RNA, constitutes the elongation arrest domain of SRP. The complex of SRP9 and SRP14 is required for SRP RNA binding.</text>
</comment>
<evidence type="ECO:0000256" key="1">
    <source>
        <dbReference type="ARBA" id="ARBA00004496"/>
    </source>
</evidence>
<evidence type="ECO:0000256" key="8">
    <source>
        <dbReference type="RuleBase" id="RU368100"/>
    </source>
</evidence>
<feature type="compositionally biased region" description="Basic and acidic residues" evidence="9">
    <location>
        <begin position="31"/>
        <end position="52"/>
    </location>
</feature>
<dbReference type="EMBL" id="JAODUO010000801">
    <property type="protein sequence ID" value="KAK2174457.1"/>
    <property type="molecule type" value="Genomic_DNA"/>
</dbReference>
<dbReference type="Pfam" id="PF02290">
    <property type="entry name" value="SRP14"/>
    <property type="match status" value="1"/>
</dbReference>
<evidence type="ECO:0000313" key="10">
    <source>
        <dbReference type="EMBL" id="KAK2174457.1"/>
    </source>
</evidence>
<evidence type="ECO:0000256" key="9">
    <source>
        <dbReference type="SAM" id="MobiDB-lite"/>
    </source>
</evidence>
<keyword evidence="11" id="KW-1185">Reference proteome</keyword>
<evidence type="ECO:0000256" key="5">
    <source>
        <dbReference type="ARBA" id="ARBA00022884"/>
    </source>
</evidence>
<keyword evidence="5 8" id="KW-0694">RNA-binding</keyword>
<keyword evidence="4 8" id="KW-0963">Cytoplasm</keyword>
<dbReference type="InterPro" id="IPR003210">
    <property type="entry name" value="Signal_recog_particle_SRP14"/>
</dbReference>
<name>A0AAD9NL98_RIDPI</name>
<proteinExistence type="inferred from homology"/>
<dbReference type="InterPro" id="IPR009018">
    <property type="entry name" value="Signal_recog_particle_SRP9/14"/>
</dbReference>
<dbReference type="Proteomes" id="UP001209878">
    <property type="component" value="Unassembled WGS sequence"/>
</dbReference>
<organism evidence="10 11">
    <name type="scientific">Ridgeia piscesae</name>
    <name type="common">Tubeworm</name>
    <dbReference type="NCBI Taxonomy" id="27915"/>
    <lineage>
        <taxon>Eukaryota</taxon>
        <taxon>Metazoa</taxon>
        <taxon>Spiralia</taxon>
        <taxon>Lophotrochozoa</taxon>
        <taxon>Annelida</taxon>
        <taxon>Polychaeta</taxon>
        <taxon>Sedentaria</taxon>
        <taxon>Canalipalpata</taxon>
        <taxon>Sabellida</taxon>
        <taxon>Siboglinidae</taxon>
        <taxon>Ridgeia</taxon>
    </lineage>
</organism>
<dbReference type="SUPFAM" id="SSF54762">
    <property type="entry name" value="Signal recognition particle alu RNA binding heterodimer, SRP9/14"/>
    <property type="match status" value="1"/>
</dbReference>
<accession>A0AAD9NL98</accession>
<dbReference type="AlphaFoldDB" id="A0AAD9NL98"/>
<keyword evidence="6 8" id="KW-0733">Signal recognition particle</keyword>
<evidence type="ECO:0000256" key="2">
    <source>
        <dbReference type="ARBA" id="ARBA00010349"/>
    </source>
</evidence>
<feature type="region of interest" description="Disordered" evidence="9">
    <location>
        <begin position="92"/>
        <end position="112"/>
    </location>
</feature>
<keyword evidence="7 8" id="KW-0687">Ribonucleoprotein</keyword>
<reference evidence="10" key="1">
    <citation type="journal article" date="2023" name="Mol. Biol. Evol.">
        <title>Third-Generation Sequencing Reveals the Adaptive Role of the Epigenome in Three Deep-Sea Polychaetes.</title>
        <authorList>
            <person name="Perez M."/>
            <person name="Aroh O."/>
            <person name="Sun Y."/>
            <person name="Lan Y."/>
            <person name="Juniper S.K."/>
            <person name="Young C.R."/>
            <person name="Angers B."/>
            <person name="Qian P.Y."/>
        </authorList>
    </citation>
    <scope>NUCLEOTIDE SEQUENCE</scope>
    <source>
        <strain evidence="10">R07B-5</strain>
    </source>
</reference>
<evidence type="ECO:0000256" key="7">
    <source>
        <dbReference type="ARBA" id="ARBA00023274"/>
    </source>
</evidence>
<feature type="compositionally biased region" description="Basic residues" evidence="9">
    <location>
        <begin position="96"/>
        <end position="112"/>
    </location>
</feature>
<dbReference type="GO" id="GO:0005786">
    <property type="term" value="C:signal recognition particle, endoplasmic reticulum targeting"/>
    <property type="evidence" value="ECO:0007669"/>
    <property type="project" value="UniProtKB-UniRule"/>
</dbReference>
<dbReference type="PANTHER" id="PTHR12013">
    <property type="entry name" value="SIGNAL RECOGNITION PARTICLE 14 KD PROTEIN"/>
    <property type="match status" value="1"/>
</dbReference>
<comment type="subcellular location">
    <subcellularLocation>
        <location evidence="1 8">Cytoplasm</location>
    </subcellularLocation>
</comment>
<comment type="subunit">
    <text evidence="8">Heterodimer with SRP9; binds RNA as heterodimer. Component of a signal recognition particle (SRP) complex that consists of a 7SL RNA molecule of 300 nucleotides and six protein subunits: SRP72, SRP68, SRP54, SRP19, SRP14 and SRP9.</text>
</comment>
<comment type="caution">
    <text evidence="10">The sequence shown here is derived from an EMBL/GenBank/DDBJ whole genome shotgun (WGS) entry which is preliminary data.</text>
</comment>
<evidence type="ECO:0000256" key="4">
    <source>
        <dbReference type="ARBA" id="ARBA00022490"/>
    </source>
</evidence>
<feature type="region of interest" description="Disordered" evidence="9">
    <location>
        <begin position="28"/>
        <end position="52"/>
    </location>
</feature>
<evidence type="ECO:0000313" key="11">
    <source>
        <dbReference type="Proteomes" id="UP001209878"/>
    </source>
</evidence>
<dbReference type="GO" id="GO:0006614">
    <property type="term" value="P:SRP-dependent cotranslational protein targeting to membrane"/>
    <property type="evidence" value="ECO:0007669"/>
    <property type="project" value="UniProtKB-UniRule"/>
</dbReference>
<sequence>MVLLENDAFLTELTKLFQKSKSSGSLNITMKKYDGRTKPKPREGHTQVPDAAEHKCLIRATLANKKLSTVVSQRDMNKFQLAYANVLKANMDGLKKKEKTKGKSKTKTNKAV</sequence>
<dbReference type="Gene3D" id="3.30.720.10">
    <property type="entry name" value="Signal recognition particle alu RNA binding heterodimer, srp9/1"/>
    <property type="match status" value="1"/>
</dbReference>
<dbReference type="GO" id="GO:0030942">
    <property type="term" value="F:endoplasmic reticulum signal peptide binding"/>
    <property type="evidence" value="ECO:0007669"/>
    <property type="project" value="UniProtKB-UniRule"/>
</dbReference>
<evidence type="ECO:0000256" key="3">
    <source>
        <dbReference type="ARBA" id="ARBA00017926"/>
    </source>
</evidence>
<comment type="similarity">
    <text evidence="2 8">Belongs to the SRP14 family.</text>
</comment>
<protein>
    <recommendedName>
        <fullName evidence="3 8">Signal recognition particle 14 kDa protein</fullName>
        <shortName evidence="8">SRP14</shortName>
    </recommendedName>
</protein>
<dbReference type="GO" id="GO:0008312">
    <property type="term" value="F:7S RNA binding"/>
    <property type="evidence" value="ECO:0007669"/>
    <property type="project" value="UniProtKB-UniRule"/>
</dbReference>
<gene>
    <name evidence="10" type="ORF">NP493_801g02019</name>
</gene>
<dbReference type="FunFam" id="3.30.720.10:FF:000003">
    <property type="entry name" value="Signal recognition particle 14"/>
    <property type="match status" value="1"/>
</dbReference>
<evidence type="ECO:0000256" key="6">
    <source>
        <dbReference type="ARBA" id="ARBA00023135"/>
    </source>
</evidence>